<accession>A0ABY3PN54</accession>
<dbReference type="Pfam" id="PF26369">
    <property type="entry name" value="UPF0426"/>
    <property type="match status" value="1"/>
</dbReference>
<evidence type="ECO:0000313" key="2">
    <source>
        <dbReference type="EMBL" id="UFP95132.1"/>
    </source>
</evidence>
<sequence length="74" mass="7953">MDELSPIVRSLTDQPLGFLSGFVAGVFRMNPMEDPVKSWLTEQLNRSETGYSTAGGGFTSSNGNNKGPQSISIE</sequence>
<dbReference type="EMBL" id="CP063845">
    <property type="protein sequence ID" value="UFP95132.1"/>
    <property type="molecule type" value="Genomic_DNA"/>
</dbReference>
<organism evidence="2 3">
    <name type="scientific">Gloeobacter morelensis MG652769</name>
    <dbReference type="NCBI Taxonomy" id="2781736"/>
    <lineage>
        <taxon>Bacteria</taxon>
        <taxon>Bacillati</taxon>
        <taxon>Cyanobacteriota</taxon>
        <taxon>Cyanophyceae</taxon>
        <taxon>Gloeobacterales</taxon>
        <taxon>Gloeobacteraceae</taxon>
        <taxon>Gloeobacter</taxon>
        <taxon>Gloeobacter morelensis</taxon>
    </lineage>
</organism>
<dbReference type="RefSeq" id="WP_230842313.1">
    <property type="nucleotide sequence ID" value="NZ_CP063845.1"/>
</dbReference>
<dbReference type="InterPro" id="IPR040278">
    <property type="entry name" value="UPF0426"/>
</dbReference>
<gene>
    <name evidence="2" type="ORF">ISF26_02440</name>
</gene>
<dbReference type="Proteomes" id="UP001054846">
    <property type="component" value="Chromosome"/>
</dbReference>
<feature type="compositionally biased region" description="Polar residues" evidence="1">
    <location>
        <begin position="59"/>
        <end position="74"/>
    </location>
</feature>
<keyword evidence="3" id="KW-1185">Reference proteome</keyword>
<reference evidence="2 3" key="1">
    <citation type="journal article" date="2021" name="Genome Biol. Evol.">
        <title>Complete Genome Sequencing of a Novel Gloeobacter Species from a Waterfall Cave in Mexico.</title>
        <authorList>
            <person name="Saw J.H."/>
            <person name="Cardona T."/>
            <person name="Montejano G."/>
        </authorList>
    </citation>
    <scope>NUCLEOTIDE SEQUENCE [LARGE SCALE GENOMIC DNA]</scope>
    <source>
        <strain evidence="2">MG652769</strain>
    </source>
</reference>
<name>A0ABY3PN54_9CYAN</name>
<evidence type="ECO:0000256" key="1">
    <source>
        <dbReference type="SAM" id="MobiDB-lite"/>
    </source>
</evidence>
<proteinExistence type="predicted"/>
<protein>
    <submittedName>
        <fullName evidence="2">Uncharacterized protein</fullName>
    </submittedName>
</protein>
<evidence type="ECO:0000313" key="3">
    <source>
        <dbReference type="Proteomes" id="UP001054846"/>
    </source>
</evidence>
<feature type="region of interest" description="Disordered" evidence="1">
    <location>
        <begin position="48"/>
        <end position="74"/>
    </location>
</feature>